<proteinExistence type="inferred from homology"/>
<dbReference type="InterPro" id="IPR011332">
    <property type="entry name" value="Ribosomal_zn-bd"/>
</dbReference>
<dbReference type="NCBIfam" id="TIGR01023">
    <property type="entry name" value="rpmG_bact"/>
    <property type="match status" value="1"/>
</dbReference>
<gene>
    <name evidence="5" type="primary">rpmG</name>
    <name evidence="6" type="ORF">RT41_GL001525</name>
</gene>
<dbReference type="NCBIfam" id="NF001860">
    <property type="entry name" value="PRK00595.1"/>
    <property type="match status" value="1"/>
</dbReference>
<dbReference type="GO" id="GO:1990904">
    <property type="term" value="C:ribonucleoprotein complex"/>
    <property type="evidence" value="ECO:0007669"/>
    <property type="project" value="UniProtKB-KW"/>
</dbReference>
<keyword evidence="3 5" id="KW-0687">Ribonucleoprotein</keyword>
<dbReference type="InterPro" id="IPR038584">
    <property type="entry name" value="Ribosomal_bL33_sf"/>
</dbReference>
<evidence type="ECO:0000256" key="3">
    <source>
        <dbReference type="ARBA" id="ARBA00023274"/>
    </source>
</evidence>
<dbReference type="AlphaFoldDB" id="A0A2A5RLS6"/>
<evidence type="ECO:0000256" key="1">
    <source>
        <dbReference type="ARBA" id="ARBA00007596"/>
    </source>
</evidence>
<dbReference type="HAMAP" id="MF_00294">
    <property type="entry name" value="Ribosomal_bL33"/>
    <property type="match status" value="1"/>
</dbReference>
<dbReference type="InterPro" id="IPR018264">
    <property type="entry name" value="Ribosomal_bL33_CS"/>
</dbReference>
<evidence type="ECO:0000313" key="7">
    <source>
        <dbReference type="Proteomes" id="UP000218181"/>
    </source>
</evidence>
<comment type="caution">
    <text evidence="6">The sequence shown here is derived from an EMBL/GenBank/DDBJ whole genome shotgun (WGS) entry which is preliminary data.</text>
</comment>
<organism evidence="6 7">
    <name type="scientific">Lactococcus fujiensis JCM 16395</name>
    <dbReference type="NCBI Taxonomy" id="1291764"/>
    <lineage>
        <taxon>Bacteria</taxon>
        <taxon>Bacillati</taxon>
        <taxon>Bacillota</taxon>
        <taxon>Bacilli</taxon>
        <taxon>Lactobacillales</taxon>
        <taxon>Streptococcaceae</taxon>
        <taxon>Lactococcus</taxon>
    </lineage>
</organism>
<dbReference type="EMBL" id="JXJU01000005">
    <property type="protein sequence ID" value="PCS00214.1"/>
    <property type="molecule type" value="Genomic_DNA"/>
</dbReference>
<evidence type="ECO:0000313" key="6">
    <source>
        <dbReference type="EMBL" id="PCS00214.1"/>
    </source>
</evidence>
<accession>A0A2A5RLS6</accession>
<dbReference type="PANTHER" id="PTHR43168">
    <property type="entry name" value="50S RIBOSOMAL PROTEIN L33, CHLOROPLASTIC"/>
    <property type="match status" value="1"/>
</dbReference>
<dbReference type="RefSeq" id="WP_054639691.1">
    <property type="nucleotide sequence ID" value="NZ_BBAL01000009.1"/>
</dbReference>
<evidence type="ECO:0000256" key="2">
    <source>
        <dbReference type="ARBA" id="ARBA00022980"/>
    </source>
</evidence>
<dbReference type="SUPFAM" id="SSF57829">
    <property type="entry name" value="Zn-binding ribosomal proteins"/>
    <property type="match status" value="1"/>
</dbReference>
<dbReference type="InterPro" id="IPR001705">
    <property type="entry name" value="Ribosomal_bL33"/>
</dbReference>
<dbReference type="PANTHER" id="PTHR43168:SF2">
    <property type="entry name" value="LARGE RIBOSOMAL SUBUNIT PROTEIN BL33C"/>
    <property type="match status" value="1"/>
</dbReference>
<keyword evidence="7" id="KW-1185">Reference proteome</keyword>
<sequence>MAAGVRTHVILEHKESGERLYLTQKNKRNTPDKLELKKYSPKLRKHVVFKEVK</sequence>
<comment type="similarity">
    <text evidence="1 5">Belongs to the bacterial ribosomal protein bL33 family.</text>
</comment>
<dbReference type="NCBIfam" id="NF001764">
    <property type="entry name" value="PRK00504.1"/>
    <property type="match status" value="1"/>
</dbReference>
<name>A0A2A5RLS6_9LACT</name>
<dbReference type="STRING" id="1291764.GCA_001311235_02373"/>
<evidence type="ECO:0000256" key="4">
    <source>
        <dbReference type="ARBA" id="ARBA00035176"/>
    </source>
</evidence>
<dbReference type="GO" id="GO:0005840">
    <property type="term" value="C:ribosome"/>
    <property type="evidence" value="ECO:0007669"/>
    <property type="project" value="UniProtKB-KW"/>
</dbReference>
<dbReference type="GO" id="GO:0003735">
    <property type="term" value="F:structural constituent of ribosome"/>
    <property type="evidence" value="ECO:0007669"/>
    <property type="project" value="InterPro"/>
</dbReference>
<protein>
    <recommendedName>
        <fullName evidence="4 5">Large ribosomal subunit protein bL33</fullName>
    </recommendedName>
</protein>
<keyword evidence="2 5" id="KW-0689">Ribosomal protein</keyword>
<dbReference type="OrthoDB" id="197660at2"/>
<dbReference type="GO" id="GO:0006412">
    <property type="term" value="P:translation"/>
    <property type="evidence" value="ECO:0007669"/>
    <property type="project" value="UniProtKB-UniRule"/>
</dbReference>
<dbReference type="GO" id="GO:0005737">
    <property type="term" value="C:cytoplasm"/>
    <property type="evidence" value="ECO:0007669"/>
    <property type="project" value="UniProtKB-ARBA"/>
</dbReference>
<reference evidence="6 7" key="1">
    <citation type="submission" date="2014-12" db="EMBL/GenBank/DDBJ databases">
        <title>Draft genome sequences of 10 type strains of Lactococcus.</title>
        <authorList>
            <person name="Sun Z."/>
            <person name="Zhong Z."/>
            <person name="Liu W."/>
            <person name="Zhang W."/>
            <person name="Zhang H."/>
        </authorList>
    </citation>
    <scope>NUCLEOTIDE SEQUENCE [LARGE SCALE GENOMIC DNA]</scope>
    <source>
        <strain evidence="6 7">JCM 16395</strain>
    </source>
</reference>
<dbReference type="Gene3D" id="2.20.28.120">
    <property type="entry name" value="Ribosomal protein L33"/>
    <property type="match status" value="1"/>
</dbReference>
<dbReference type="Pfam" id="PF00471">
    <property type="entry name" value="Ribosomal_L33"/>
    <property type="match status" value="1"/>
</dbReference>
<dbReference type="PROSITE" id="PS00582">
    <property type="entry name" value="RIBOSOMAL_L33"/>
    <property type="match status" value="1"/>
</dbReference>
<dbReference type="Proteomes" id="UP000218181">
    <property type="component" value="Unassembled WGS sequence"/>
</dbReference>
<evidence type="ECO:0000256" key="5">
    <source>
        <dbReference type="HAMAP-Rule" id="MF_00294"/>
    </source>
</evidence>